<sequence length="139" mass="15371">MTQVNMGGVPFETRSSQPINVPEYSENDLEEEDEDEENVFDEDDVQDNVRMDAHHRDRPMYNLSSYPPPLFGCPRPGPGGLPSSPNPIPSPMSGGSSQSRVSDEIDLTIWLVTDEVPGGPKDGSVIPSFLGHIAYNFWH</sequence>
<evidence type="ECO:0000256" key="1">
    <source>
        <dbReference type="SAM" id="MobiDB-lite"/>
    </source>
</evidence>
<reference evidence="2" key="1">
    <citation type="submission" date="2023-03" db="EMBL/GenBank/DDBJ databases">
        <authorList>
            <person name="Julca I."/>
        </authorList>
    </citation>
    <scope>NUCLEOTIDE SEQUENCE</scope>
</reference>
<dbReference type="Proteomes" id="UP001161247">
    <property type="component" value="Chromosome 9"/>
</dbReference>
<evidence type="ECO:0000313" key="3">
    <source>
        <dbReference type="Proteomes" id="UP001161247"/>
    </source>
</evidence>
<gene>
    <name evidence="2" type="ORF">OLC1_LOCUS23664</name>
</gene>
<feature type="compositionally biased region" description="Pro residues" evidence="1">
    <location>
        <begin position="66"/>
        <end position="90"/>
    </location>
</feature>
<feature type="compositionally biased region" description="Acidic residues" evidence="1">
    <location>
        <begin position="25"/>
        <end position="46"/>
    </location>
</feature>
<keyword evidence="3" id="KW-1185">Reference proteome</keyword>
<feature type="region of interest" description="Disordered" evidence="1">
    <location>
        <begin position="1"/>
        <end position="101"/>
    </location>
</feature>
<dbReference type="EMBL" id="OX459126">
    <property type="protein sequence ID" value="CAI9117630.1"/>
    <property type="molecule type" value="Genomic_DNA"/>
</dbReference>
<dbReference type="AlphaFoldDB" id="A0AAV1ED52"/>
<name>A0AAV1ED52_OLDCO</name>
<accession>A0AAV1ED52</accession>
<feature type="compositionally biased region" description="Basic and acidic residues" evidence="1">
    <location>
        <begin position="47"/>
        <end position="59"/>
    </location>
</feature>
<proteinExistence type="predicted"/>
<organism evidence="2 3">
    <name type="scientific">Oldenlandia corymbosa var. corymbosa</name>
    <dbReference type="NCBI Taxonomy" id="529605"/>
    <lineage>
        <taxon>Eukaryota</taxon>
        <taxon>Viridiplantae</taxon>
        <taxon>Streptophyta</taxon>
        <taxon>Embryophyta</taxon>
        <taxon>Tracheophyta</taxon>
        <taxon>Spermatophyta</taxon>
        <taxon>Magnoliopsida</taxon>
        <taxon>eudicotyledons</taxon>
        <taxon>Gunneridae</taxon>
        <taxon>Pentapetalae</taxon>
        <taxon>asterids</taxon>
        <taxon>lamiids</taxon>
        <taxon>Gentianales</taxon>
        <taxon>Rubiaceae</taxon>
        <taxon>Rubioideae</taxon>
        <taxon>Spermacoceae</taxon>
        <taxon>Hedyotis-Oldenlandia complex</taxon>
        <taxon>Oldenlandia</taxon>
    </lineage>
</organism>
<protein>
    <submittedName>
        <fullName evidence="2">OLC1v1019046C1</fullName>
    </submittedName>
</protein>
<evidence type="ECO:0000313" key="2">
    <source>
        <dbReference type="EMBL" id="CAI9117630.1"/>
    </source>
</evidence>